<dbReference type="InterPro" id="IPR002110">
    <property type="entry name" value="Ankyrin_rpt"/>
</dbReference>
<keyword evidence="2" id="KW-0802">TPR repeat</keyword>
<dbReference type="Pfam" id="PF12796">
    <property type="entry name" value="Ank_2"/>
    <property type="match status" value="2"/>
</dbReference>
<feature type="repeat" description="TPR" evidence="2">
    <location>
        <begin position="392"/>
        <end position="425"/>
    </location>
</feature>
<dbReference type="PRINTS" id="PR01415">
    <property type="entry name" value="ANKYRIN"/>
</dbReference>
<feature type="region of interest" description="Disordered" evidence="3">
    <location>
        <begin position="446"/>
        <end position="491"/>
    </location>
</feature>
<evidence type="ECO:0000313" key="5">
    <source>
        <dbReference type="Proteomes" id="UP000239649"/>
    </source>
</evidence>
<keyword evidence="1" id="KW-0040">ANK repeat</keyword>
<dbReference type="InterPro" id="IPR051616">
    <property type="entry name" value="Cul2-RING_E3_ligase_SR"/>
</dbReference>
<comment type="caution">
    <text evidence="4">The sequence shown here is derived from an EMBL/GenBank/DDBJ whole genome shotgun (WGS) entry which is preliminary data.</text>
</comment>
<dbReference type="OrthoDB" id="20872at2759"/>
<dbReference type="SMART" id="SM00028">
    <property type="entry name" value="TPR"/>
    <property type="match status" value="3"/>
</dbReference>
<name>A0A2P6VHP6_9CHLO</name>
<feature type="repeat" description="ANK" evidence="1">
    <location>
        <begin position="78"/>
        <end position="110"/>
    </location>
</feature>
<feature type="repeat" description="ANK" evidence="1">
    <location>
        <begin position="213"/>
        <end position="245"/>
    </location>
</feature>
<dbReference type="Gene3D" id="1.25.40.20">
    <property type="entry name" value="Ankyrin repeat-containing domain"/>
    <property type="match status" value="3"/>
</dbReference>
<dbReference type="SUPFAM" id="SSF48452">
    <property type="entry name" value="TPR-like"/>
    <property type="match status" value="1"/>
</dbReference>
<dbReference type="Proteomes" id="UP000239649">
    <property type="component" value="Unassembled WGS sequence"/>
</dbReference>
<dbReference type="InterPro" id="IPR036770">
    <property type="entry name" value="Ankyrin_rpt-contain_sf"/>
</dbReference>
<feature type="compositionally biased region" description="Low complexity" evidence="3">
    <location>
        <begin position="464"/>
        <end position="474"/>
    </location>
</feature>
<feature type="compositionally biased region" description="Gly residues" evidence="3">
    <location>
        <begin position="450"/>
        <end position="463"/>
    </location>
</feature>
<keyword evidence="5" id="KW-1185">Reference proteome</keyword>
<dbReference type="Pfam" id="PF13637">
    <property type="entry name" value="Ank_4"/>
    <property type="match status" value="1"/>
</dbReference>
<accession>A0A2P6VHP6</accession>
<dbReference type="STRING" id="554055.A0A2P6VHP6"/>
<dbReference type="PROSITE" id="PS50297">
    <property type="entry name" value="ANK_REP_REGION"/>
    <property type="match status" value="4"/>
</dbReference>
<dbReference type="AlphaFoldDB" id="A0A2P6VHP6"/>
<evidence type="ECO:0000256" key="2">
    <source>
        <dbReference type="PROSITE-ProRule" id="PRU00339"/>
    </source>
</evidence>
<reference evidence="4 5" key="1">
    <citation type="journal article" date="2018" name="Plant J.">
        <title>Genome sequences of Chlorella sorokiniana UTEX 1602 and Micractinium conductrix SAG 241.80: implications to maltose excretion by a green alga.</title>
        <authorList>
            <person name="Arriola M.B."/>
            <person name="Velmurugan N."/>
            <person name="Zhang Y."/>
            <person name="Plunkett M.H."/>
            <person name="Hondzo H."/>
            <person name="Barney B.M."/>
        </authorList>
    </citation>
    <scope>NUCLEOTIDE SEQUENCE [LARGE SCALE GENOMIC DNA]</scope>
    <source>
        <strain evidence="4 5">SAG 241.80</strain>
    </source>
</reference>
<evidence type="ECO:0000313" key="4">
    <source>
        <dbReference type="EMBL" id="PSC73598.1"/>
    </source>
</evidence>
<dbReference type="Gene3D" id="1.25.40.10">
    <property type="entry name" value="Tetratricopeptide repeat domain"/>
    <property type="match status" value="1"/>
</dbReference>
<dbReference type="PANTHER" id="PTHR46224">
    <property type="entry name" value="ANKYRIN REPEAT FAMILY PROTEIN"/>
    <property type="match status" value="1"/>
</dbReference>
<dbReference type="SMART" id="SM00248">
    <property type="entry name" value="ANK"/>
    <property type="match status" value="7"/>
</dbReference>
<organism evidence="4 5">
    <name type="scientific">Micractinium conductrix</name>
    <dbReference type="NCBI Taxonomy" id="554055"/>
    <lineage>
        <taxon>Eukaryota</taxon>
        <taxon>Viridiplantae</taxon>
        <taxon>Chlorophyta</taxon>
        <taxon>core chlorophytes</taxon>
        <taxon>Trebouxiophyceae</taxon>
        <taxon>Chlorellales</taxon>
        <taxon>Chlorellaceae</taxon>
        <taxon>Chlorella clade</taxon>
        <taxon>Micractinium</taxon>
    </lineage>
</organism>
<dbReference type="SUPFAM" id="SSF48403">
    <property type="entry name" value="Ankyrin repeat"/>
    <property type="match status" value="1"/>
</dbReference>
<feature type="repeat" description="ANK" evidence="1">
    <location>
        <begin position="146"/>
        <end position="178"/>
    </location>
</feature>
<feature type="repeat" description="ANK" evidence="1">
    <location>
        <begin position="114"/>
        <end position="146"/>
    </location>
</feature>
<dbReference type="InterPro" id="IPR019734">
    <property type="entry name" value="TPR_rpt"/>
</dbReference>
<sequence>MPAADSAKAALFAACVAGDTEEVQRLAGELETAGKDVRELRDANGASLLCAASQAGATEACRVLIDKLSFDINQPDGSGNTPLILALQEDHWATAEALLAAGADASRRGGGGEGAAAPLHLAAAAGQQELADKLLDAGADVNAESSSGTPLMLAAARDNVPLVEHLLRRGADVNVAPRQGLTALFMAAAVGVGLPCVRALIAGGADVNARALGSFTPLHVAAEGGKVELAQALLEAGADPQARDEHGHTPARVAAMHGHRPVVEALLARADADAASGSGGGSVDDFMAGAKADLAAREESAASAGTGGSVVAVPAPECPDEALSDTFKRKGNEFFVAGDYEGSAKLYGLALSHWTKNPVVWSNRAACHLRLGKFEKALQDAQVARSLDAKYVKAWYREGRAAEGLCRWEDAATAFYQAAQLQPDNEEFIQLTKHAIVEGRKALAAQQAADGGGGSDQAAGGGSSSQAPASGSQAVAEGSGGAVDDEGKQAS</sequence>
<evidence type="ECO:0000256" key="1">
    <source>
        <dbReference type="PROSITE-ProRule" id="PRU00023"/>
    </source>
</evidence>
<feature type="repeat" description="ANK" evidence="1">
    <location>
        <begin position="179"/>
        <end position="212"/>
    </location>
</feature>
<dbReference type="InterPro" id="IPR011990">
    <property type="entry name" value="TPR-like_helical_dom_sf"/>
</dbReference>
<dbReference type="PROSITE" id="PS50088">
    <property type="entry name" value="ANK_REPEAT"/>
    <property type="match status" value="5"/>
</dbReference>
<protein>
    <submittedName>
        <fullName evidence="4">Ankyrin repeat protein</fullName>
    </submittedName>
</protein>
<dbReference type="PANTHER" id="PTHR46224:SF6">
    <property type="entry name" value="ANKYRIN REPEAT FAMILY PROTEIN"/>
    <property type="match status" value="1"/>
</dbReference>
<proteinExistence type="predicted"/>
<gene>
    <name evidence="4" type="ORF">C2E20_3032</name>
</gene>
<dbReference type="PROSITE" id="PS50005">
    <property type="entry name" value="TPR"/>
    <property type="match status" value="1"/>
</dbReference>
<dbReference type="EMBL" id="LHPF02000006">
    <property type="protein sequence ID" value="PSC73598.1"/>
    <property type="molecule type" value="Genomic_DNA"/>
</dbReference>
<evidence type="ECO:0000256" key="3">
    <source>
        <dbReference type="SAM" id="MobiDB-lite"/>
    </source>
</evidence>